<dbReference type="RefSeq" id="XP_001646323.1">
    <property type="nucleotide sequence ID" value="XM_001646273.1"/>
</dbReference>
<evidence type="ECO:0000313" key="7">
    <source>
        <dbReference type="EMBL" id="EDO18465.1"/>
    </source>
</evidence>
<evidence type="ECO:0000259" key="5">
    <source>
        <dbReference type="Pfam" id="PF04376"/>
    </source>
</evidence>
<dbReference type="InterPro" id="IPR007471">
    <property type="entry name" value="N-end_Aminoacyl_Trfase_N"/>
</dbReference>
<dbReference type="FunCoup" id="A7TH13">
    <property type="interactions" value="650"/>
</dbReference>
<dbReference type="GO" id="GO:0006915">
    <property type="term" value="P:apoptotic process"/>
    <property type="evidence" value="ECO:0007669"/>
    <property type="project" value="EnsemblFungi"/>
</dbReference>
<evidence type="ECO:0000256" key="1">
    <source>
        <dbReference type="ARBA" id="ARBA00009991"/>
    </source>
</evidence>
<keyword evidence="3" id="KW-0808">Transferase</keyword>
<organism evidence="8">
    <name type="scientific">Vanderwaltozyma polyspora (strain ATCC 22028 / DSM 70294 / BCRC 21397 / CBS 2163 / NBRC 10782 / NRRL Y-8283 / UCD 57-17)</name>
    <name type="common">Kluyveromyces polysporus</name>
    <dbReference type="NCBI Taxonomy" id="436907"/>
    <lineage>
        <taxon>Eukaryota</taxon>
        <taxon>Fungi</taxon>
        <taxon>Dikarya</taxon>
        <taxon>Ascomycota</taxon>
        <taxon>Saccharomycotina</taxon>
        <taxon>Saccharomycetes</taxon>
        <taxon>Saccharomycetales</taxon>
        <taxon>Saccharomycetaceae</taxon>
        <taxon>Vanderwaltozyma</taxon>
    </lineage>
</organism>
<dbReference type="HOGENOM" id="CLU_020349_2_2_1"/>
<gene>
    <name evidence="7" type="ORF">Kpol_1032p59</name>
</gene>
<comment type="similarity">
    <text evidence="1">Belongs to the R-transferase family.</text>
</comment>
<dbReference type="AlphaFoldDB" id="A7TH13"/>
<evidence type="ECO:0000256" key="3">
    <source>
        <dbReference type="ARBA" id="ARBA00022679"/>
    </source>
</evidence>
<dbReference type="Pfam" id="PF04376">
    <property type="entry name" value="ATE_N"/>
    <property type="match status" value="1"/>
</dbReference>
<sequence>MDLTDKLIISRPLYFTDDTSNCGYCSGKKADKRRYFALDSWYEKYSNDLDQIKVSNNTVGFHLESISIDKYDNFCNMGFRRSGTFIYKCDMLRNCCRLYTIRTSVGELTLTKELKKALTRFRKLICSDNLKPNDSQNFIEEIANMEKSSNRFKTVFEPPVFTEEKYQLFAKFQEEIHNDFDHTPKSFKRFLCNSPFPEKTIMGDKEEWCTLNHWRDLKSDEYITRLGPTHECYYLDDKLIAFAVTDFMKTGISSVYFVWDPTFAKYSLGKVSALRELAITSKIKDGFYYLGYYISDCDKMNYKGKYGGELLDICSGDYVPLSKVSKIIETGNFFMAKNPNEQTNPDEEPLMNEVFEKQCHKSLKNDIPLVNISDMIYGVNSKSVMLSNEAVLELNKLGIPYTQENITSIYKLKNETDKPSEEMIMGNDKVTTIPNVIPGLISLPELVDMIKKHRLTELNYQLIIFDSQLGKMRLVSDFDSEIPETKRIICDMIRTVGLEYATDTILIL</sequence>
<dbReference type="PhylomeDB" id="A7TH13"/>
<dbReference type="SUPFAM" id="SSF55729">
    <property type="entry name" value="Acyl-CoA N-acyltransferases (Nat)"/>
    <property type="match status" value="1"/>
</dbReference>
<keyword evidence="8" id="KW-1185">Reference proteome</keyword>
<evidence type="ECO:0000256" key="4">
    <source>
        <dbReference type="ARBA" id="ARBA00023315"/>
    </source>
</evidence>
<dbReference type="InterPro" id="IPR030700">
    <property type="entry name" value="N-end_Aminoacyl_Trfase"/>
</dbReference>
<keyword evidence="4" id="KW-0012">Acyltransferase</keyword>
<dbReference type="EC" id="2.3.2.8" evidence="2"/>
<dbReference type="OrthoDB" id="74183at2759"/>
<dbReference type="GO" id="GO:0071596">
    <property type="term" value="P:ubiquitin-dependent protein catabolic process via the N-end rule pathway"/>
    <property type="evidence" value="ECO:0007669"/>
    <property type="project" value="EnsemblFungi"/>
</dbReference>
<name>A7TH13_VANPO</name>
<dbReference type="EMBL" id="DS480389">
    <property type="protein sequence ID" value="EDO18465.1"/>
    <property type="molecule type" value="Genomic_DNA"/>
</dbReference>
<dbReference type="PANTHER" id="PTHR21367:SF1">
    <property type="entry name" value="ARGINYL-TRNA--PROTEIN TRANSFERASE 1"/>
    <property type="match status" value="1"/>
</dbReference>
<dbReference type="eggNOG" id="KOG1193">
    <property type="taxonomic scope" value="Eukaryota"/>
</dbReference>
<reference evidence="7 8" key="1">
    <citation type="journal article" date="2007" name="Proc. Natl. Acad. Sci. U.S.A.">
        <title>Independent sorting-out of thousands of duplicated gene pairs in two yeast species descended from a whole-genome duplication.</title>
        <authorList>
            <person name="Scannell D.R."/>
            <person name="Frank A.C."/>
            <person name="Conant G.C."/>
            <person name="Byrne K.P."/>
            <person name="Woolfit M."/>
            <person name="Wolfe K.H."/>
        </authorList>
    </citation>
    <scope>NUCLEOTIDE SEQUENCE [LARGE SCALE GENOMIC DNA]</scope>
    <source>
        <strain evidence="8">ATCC 22028 / DSM 70294 / BCRC 21397 / CBS 2163 / NBRC 10782 / NRRL Y-8283 / UCD 57-17</strain>
    </source>
</reference>
<evidence type="ECO:0000256" key="2">
    <source>
        <dbReference type="ARBA" id="ARBA00012025"/>
    </source>
</evidence>
<dbReference type="InterPro" id="IPR007472">
    <property type="entry name" value="N-end_Aminoacyl_Trfase_C"/>
</dbReference>
<dbReference type="KEGG" id="vpo:Kpol_1032p59"/>
<dbReference type="Pfam" id="PF04377">
    <property type="entry name" value="ATE_C"/>
    <property type="match status" value="1"/>
</dbReference>
<dbReference type="GeneID" id="5546752"/>
<feature type="domain" description="N-end rule aminoacyl transferase C-terminal" evidence="6">
    <location>
        <begin position="164"/>
        <end position="307"/>
    </location>
</feature>
<evidence type="ECO:0000313" key="8">
    <source>
        <dbReference type="Proteomes" id="UP000000267"/>
    </source>
</evidence>
<dbReference type="STRING" id="436907.A7TH13"/>
<dbReference type="GO" id="GO:0004057">
    <property type="term" value="F:arginyl-tRNA--protein transferase activity"/>
    <property type="evidence" value="ECO:0007669"/>
    <property type="project" value="UniProtKB-EC"/>
</dbReference>
<dbReference type="Proteomes" id="UP000000267">
    <property type="component" value="Unassembled WGS sequence"/>
</dbReference>
<dbReference type="OMA" id="RNCCRLY"/>
<dbReference type="GO" id="GO:0005737">
    <property type="term" value="C:cytoplasm"/>
    <property type="evidence" value="ECO:0007669"/>
    <property type="project" value="TreeGrafter"/>
</dbReference>
<feature type="domain" description="N-end aminoacyl transferase N-terminal" evidence="5">
    <location>
        <begin position="20"/>
        <end position="116"/>
    </location>
</feature>
<dbReference type="InParanoid" id="A7TH13"/>
<evidence type="ECO:0000259" key="6">
    <source>
        <dbReference type="Pfam" id="PF04377"/>
    </source>
</evidence>
<protein>
    <recommendedName>
        <fullName evidence="2">arginyltransferase</fullName>
        <ecNumber evidence="2">2.3.2.8</ecNumber>
    </recommendedName>
</protein>
<accession>A7TH13</accession>
<proteinExistence type="inferred from homology"/>
<dbReference type="InterPro" id="IPR016181">
    <property type="entry name" value="Acyl_CoA_acyltransferase"/>
</dbReference>
<dbReference type="PANTHER" id="PTHR21367">
    <property type="entry name" value="ARGININE-TRNA-PROTEIN TRANSFERASE 1"/>
    <property type="match status" value="1"/>
</dbReference>